<dbReference type="InterPro" id="IPR030395">
    <property type="entry name" value="GP_PDE_dom"/>
</dbReference>
<dbReference type="EMBL" id="JAVGJF010000075">
    <property type="protein sequence ID" value="MDQ7176216.1"/>
    <property type="molecule type" value="Genomic_DNA"/>
</dbReference>
<evidence type="ECO:0000313" key="3">
    <source>
        <dbReference type="EMBL" id="PTG14846.1"/>
    </source>
</evidence>
<dbReference type="AlphaFoldDB" id="A0AAE5T281"/>
<feature type="domain" description="GP-PDE" evidence="1">
    <location>
        <begin position="10"/>
        <end position="247"/>
    </location>
</feature>
<evidence type="ECO:0000313" key="4">
    <source>
        <dbReference type="Proteomes" id="UP000242704"/>
    </source>
</evidence>
<name>A0AAE5T281_STACR</name>
<reference evidence="2 5" key="3">
    <citation type="submission" date="2023-08" db="EMBL/GenBank/DDBJ databases">
        <title>Whole genome sequencing of Staphylococcus chromogenes NNSch 2386.</title>
        <authorList>
            <person name="Kropotov V.S."/>
            <person name="Boriskina E.V."/>
            <person name="Gordinskaya N.A."/>
            <person name="Shkurkina I.S."/>
            <person name="Kryazhev D.V."/>
            <person name="Alekseeva A.E."/>
            <person name="Makhova M.A."/>
        </authorList>
    </citation>
    <scope>NUCLEOTIDE SEQUENCE [LARGE SCALE GENOMIC DNA]</scope>
    <source>
        <strain evidence="2 5">NNSch 2386</strain>
    </source>
</reference>
<dbReference type="Pfam" id="PF03009">
    <property type="entry name" value="GDPD"/>
    <property type="match status" value="1"/>
</dbReference>
<dbReference type="PROSITE" id="PS51704">
    <property type="entry name" value="GP_PDE"/>
    <property type="match status" value="1"/>
</dbReference>
<reference evidence="3" key="2">
    <citation type="submission" date="2018-03" db="EMBL/GenBank/DDBJ databases">
        <authorList>
            <person name="Naushad S."/>
        </authorList>
    </citation>
    <scope>NUCLEOTIDE SEQUENCE</scope>
    <source>
        <strain evidence="3">SNUC 505</strain>
    </source>
</reference>
<evidence type="ECO:0000313" key="2">
    <source>
        <dbReference type="EMBL" id="MDQ7176216.1"/>
    </source>
</evidence>
<proteinExistence type="predicted"/>
<sequence length="247" mass="28744">MKLNKPFKEFKIVAHRGFSEQFPENTREAYQAALSRHIDMLEIDLHMTRDGALVAIHDESIDRTSNSKGDVASYTLEKLRSFDFGSWKKGHKEAEIMTFDEVLKLCKNYSKTLLIEIKNPKKYPGIEKAVIQKIKNAQFPYYRVIIQSFDMNSVQTFRTLTPYIQTGVLISKRKYWLKQPPFKDIASYADYINPNYKLANRKFIKRAHSENLKVIPYTVNDMKIAKKLIQRGVDGLITDAPSRLFKL</sequence>
<dbReference type="Proteomes" id="UP001240157">
    <property type="component" value="Unassembled WGS sequence"/>
</dbReference>
<gene>
    <name evidence="3" type="ORF">BU653_05475</name>
    <name evidence="2" type="ORF">RCF65_09455</name>
</gene>
<dbReference type="PANTHER" id="PTHR46211">
    <property type="entry name" value="GLYCEROPHOSPHORYL DIESTER PHOSPHODIESTERASE"/>
    <property type="match status" value="1"/>
</dbReference>
<evidence type="ECO:0000313" key="5">
    <source>
        <dbReference type="Proteomes" id="UP001240157"/>
    </source>
</evidence>
<dbReference type="RefSeq" id="WP_103159170.1">
    <property type="nucleotide sequence ID" value="NZ_BMDK01000001.1"/>
</dbReference>
<comment type="caution">
    <text evidence="3">The sequence shown here is derived from an EMBL/GenBank/DDBJ whole genome shotgun (WGS) entry which is preliminary data.</text>
</comment>
<accession>A0AAE5T281</accession>
<dbReference type="GO" id="GO:0008081">
    <property type="term" value="F:phosphoric diester hydrolase activity"/>
    <property type="evidence" value="ECO:0007669"/>
    <property type="project" value="InterPro"/>
</dbReference>
<dbReference type="InterPro" id="IPR017946">
    <property type="entry name" value="PLC-like_Pdiesterase_TIM-brl"/>
</dbReference>
<dbReference type="GO" id="GO:0006629">
    <property type="term" value="P:lipid metabolic process"/>
    <property type="evidence" value="ECO:0007669"/>
    <property type="project" value="InterPro"/>
</dbReference>
<dbReference type="Proteomes" id="UP000242704">
    <property type="component" value="Unassembled WGS sequence"/>
</dbReference>
<organism evidence="3 4">
    <name type="scientific">Staphylococcus chromogenes</name>
    <name type="common">Staphylococcus hyicus subsp. chromogenes</name>
    <dbReference type="NCBI Taxonomy" id="46126"/>
    <lineage>
        <taxon>Bacteria</taxon>
        <taxon>Bacillati</taxon>
        <taxon>Bacillota</taxon>
        <taxon>Bacilli</taxon>
        <taxon>Bacillales</taxon>
        <taxon>Staphylococcaceae</taxon>
        <taxon>Staphylococcus</taxon>
    </lineage>
</organism>
<evidence type="ECO:0000259" key="1">
    <source>
        <dbReference type="PROSITE" id="PS51704"/>
    </source>
</evidence>
<dbReference type="Gene3D" id="3.20.20.190">
    <property type="entry name" value="Phosphatidylinositol (PI) phosphodiesterase"/>
    <property type="match status" value="1"/>
</dbReference>
<dbReference type="SUPFAM" id="SSF51695">
    <property type="entry name" value="PLC-like phosphodiesterases"/>
    <property type="match status" value="1"/>
</dbReference>
<dbReference type="PANTHER" id="PTHR46211:SF1">
    <property type="entry name" value="GLYCEROPHOSPHODIESTER PHOSPHODIESTERASE, CYTOPLASMIC"/>
    <property type="match status" value="1"/>
</dbReference>
<protein>
    <submittedName>
        <fullName evidence="2 3">Glycerophosphodiester phosphodiesterase</fullName>
    </submittedName>
</protein>
<reference evidence="3 4" key="1">
    <citation type="journal article" date="2016" name="Front. Microbiol.">
        <title>Comprehensive Phylogenetic Analysis of Bovine Non-aureus Staphylococci Species Based on Whole-Genome Sequencing.</title>
        <authorList>
            <person name="Naushad S."/>
            <person name="Barkema H.W."/>
            <person name="Luby C."/>
            <person name="Condas L.A."/>
            <person name="Nobrega D.B."/>
            <person name="Carson D.A."/>
            <person name="De Buck J."/>
        </authorList>
    </citation>
    <scope>NUCLEOTIDE SEQUENCE [LARGE SCALE GENOMIC DNA]</scope>
    <source>
        <strain evidence="3 4">SNUC 505</strain>
    </source>
</reference>
<dbReference type="EMBL" id="PZBZ01000023">
    <property type="protein sequence ID" value="PTG14846.1"/>
    <property type="molecule type" value="Genomic_DNA"/>
</dbReference>